<dbReference type="InterPro" id="IPR056009">
    <property type="entry name" value="DUF7587"/>
</dbReference>
<dbReference type="Proteomes" id="UP000024837">
    <property type="component" value="Unassembled WGS sequence"/>
</dbReference>
<evidence type="ECO:0000313" key="3">
    <source>
        <dbReference type="Proteomes" id="UP000024837"/>
    </source>
</evidence>
<evidence type="ECO:0000313" key="2">
    <source>
        <dbReference type="EMBL" id="EWC44758.1"/>
    </source>
</evidence>
<dbReference type="AlphaFoldDB" id="W7HXV7"/>
<protein>
    <recommendedName>
        <fullName evidence="1">DUF7587 domain-containing protein</fullName>
    </recommendedName>
</protein>
<gene>
    <name evidence="2" type="ORF">DRE_06536</name>
</gene>
<sequence>MSFSDIEDLSMDPRYYPKYLYRVHIPGVSITDWDKKIGFRCGASGNFNMCSRSELSGAIRSHLDWSCTKPSYLISTFDDEDRALDWAWGRIDGGAKTAQLMTIDPDDIVSRRGTPNPIFDVSFVVRRYPDMLPHRVKEAWVQDEVVVLYKIPIGAVRKIEKITA</sequence>
<accession>W7HXV7</accession>
<proteinExistence type="predicted"/>
<reference evidence="2 3" key="1">
    <citation type="submission" date="2013-05" db="EMBL/GenBank/DDBJ databases">
        <title>Drechslerella stenobrocha genome reveals carnivorous origination and mechanical trapping mechanism of predatory fungi.</title>
        <authorList>
            <person name="Liu X."/>
            <person name="Zhang W."/>
            <person name="Liu K."/>
        </authorList>
    </citation>
    <scope>NUCLEOTIDE SEQUENCE [LARGE SCALE GENOMIC DNA]</scope>
    <source>
        <strain evidence="2 3">248</strain>
    </source>
</reference>
<feature type="domain" description="DUF7587" evidence="1">
    <location>
        <begin position="17"/>
        <end position="158"/>
    </location>
</feature>
<dbReference type="EMBL" id="KI966435">
    <property type="protein sequence ID" value="EWC44758.1"/>
    <property type="molecule type" value="Genomic_DNA"/>
</dbReference>
<name>W7HXV7_9PEZI</name>
<organism evidence="2 3">
    <name type="scientific">Drechslerella stenobrocha 248</name>
    <dbReference type="NCBI Taxonomy" id="1043628"/>
    <lineage>
        <taxon>Eukaryota</taxon>
        <taxon>Fungi</taxon>
        <taxon>Dikarya</taxon>
        <taxon>Ascomycota</taxon>
        <taxon>Pezizomycotina</taxon>
        <taxon>Orbiliomycetes</taxon>
        <taxon>Orbiliales</taxon>
        <taxon>Orbiliaceae</taxon>
        <taxon>Drechslerella</taxon>
    </lineage>
</organism>
<dbReference type="Pfam" id="PF24494">
    <property type="entry name" value="DUF7587"/>
    <property type="match status" value="1"/>
</dbReference>
<evidence type="ECO:0000259" key="1">
    <source>
        <dbReference type="Pfam" id="PF24494"/>
    </source>
</evidence>
<keyword evidence="3" id="KW-1185">Reference proteome</keyword>
<dbReference type="HOGENOM" id="CLU_1618976_0_0_1"/>
<dbReference type="OrthoDB" id="88561at2759"/>